<dbReference type="InterPro" id="IPR036388">
    <property type="entry name" value="WH-like_DNA-bd_sf"/>
</dbReference>
<feature type="region of interest" description="Disordered" evidence="7">
    <location>
        <begin position="124"/>
        <end position="178"/>
    </location>
</feature>
<dbReference type="PANTHER" id="PTHR30603">
    <property type="entry name" value="RNA POLYMERASE SIGMA FACTOR RPO"/>
    <property type="match status" value="1"/>
</dbReference>
<comment type="subcellular location">
    <subcellularLocation>
        <location evidence="6">Plastid</location>
        <location evidence="6">Chloroplast</location>
    </subcellularLocation>
</comment>
<evidence type="ECO:0000256" key="7">
    <source>
        <dbReference type="SAM" id="MobiDB-lite"/>
    </source>
</evidence>
<keyword evidence="12" id="KW-1185">Reference proteome</keyword>
<dbReference type="GO" id="GO:0006352">
    <property type="term" value="P:DNA-templated transcription initiation"/>
    <property type="evidence" value="ECO:0007669"/>
    <property type="project" value="UniProtKB-UniRule"/>
</dbReference>
<organism evidence="11 12">
    <name type="scientific">Zea mays</name>
    <name type="common">Maize</name>
    <dbReference type="NCBI Taxonomy" id="4577"/>
    <lineage>
        <taxon>Eukaryota</taxon>
        <taxon>Viridiplantae</taxon>
        <taxon>Streptophyta</taxon>
        <taxon>Embryophyta</taxon>
        <taxon>Tracheophyta</taxon>
        <taxon>Spermatophyta</taxon>
        <taxon>Magnoliopsida</taxon>
        <taxon>Liliopsida</taxon>
        <taxon>Poales</taxon>
        <taxon>Poaceae</taxon>
        <taxon>PACMAD clade</taxon>
        <taxon>Panicoideae</taxon>
        <taxon>Andropogonodae</taxon>
        <taxon>Andropogoneae</taxon>
        <taxon>Tripsacinae</taxon>
        <taxon>Zea</taxon>
    </lineage>
</organism>
<dbReference type="SUPFAM" id="SSF88946">
    <property type="entry name" value="Sigma2 domain of RNA polymerase sigma factors"/>
    <property type="match status" value="1"/>
</dbReference>
<accession>A0A804P5U3</accession>
<dbReference type="FunCoup" id="A0A804P5U3">
    <property type="interactions" value="807"/>
</dbReference>
<dbReference type="InterPro" id="IPR007630">
    <property type="entry name" value="RNA_pol_sigma70_r4"/>
</dbReference>
<dbReference type="SUPFAM" id="SSF88659">
    <property type="entry name" value="Sigma3 and sigma4 domains of RNA polymerase sigma factors"/>
    <property type="match status" value="2"/>
</dbReference>
<reference evidence="12" key="1">
    <citation type="journal article" date="2009" name="Science">
        <title>The B73 maize genome: complexity, diversity, and dynamics.</title>
        <authorList>
            <person name="Schnable P.S."/>
            <person name="Ware D."/>
            <person name="Fulton R.S."/>
            <person name="Stein J.C."/>
            <person name="Wei F."/>
            <person name="Pasternak S."/>
            <person name="Liang C."/>
            <person name="Zhang J."/>
            <person name="Fulton L."/>
            <person name="Graves T.A."/>
            <person name="Minx P."/>
            <person name="Reily A.D."/>
            <person name="Courtney L."/>
            <person name="Kruchowski S.S."/>
            <person name="Tomlinson C."/>
            <person name="Strong C."/>
            <person name="Delehaunty K."/>
            <person name="Fronick C."/>
            <person name="Courtney B."/>
            <person name="Rock S.M."/>
            <person name="Belter E."/>
            <person name="Du F."/>
            <person name="Kim K."/>
            <person name="Abbott R.M."/>
            <person name="Cotton M."/>
            <person name="Levy A."/>
            <person name="Marchetto P."/>
            <person name="Ochoa K."/>
            <person name="Jackson S.M."/>
            <person name="Gillam B."/>
            <person name="Chen W."/>
            <person name="Yan L."/>
            <person name="Higginbotham J."/>
            <person name="Cardenas M."/>
            <person name="Waligorski J."/>
            <person name="Applebaum E."/>
            <person name="Phelps L."/>
            <person name="Falcone J."/>
            <person name="Kanchi K."/>
            <person name="Thane T."/>
            <person name="Scimone A."/>
            <person name="Thane N."/>
            <person name="Henke J."/>
            <person name="Wang T."/>
            <person name="Ruppert J."/>
            <person name="Shah N."/>
            <person name="Rotter K."/>
            <person name="Hodges J."/>
            <person name="Ingenthron E."/>
            <person name="Cordes M."/>
            <person name="Kohlberg S."/>
            <person name="Sgro J."/>
            <person name="Delgado B."/>
            <person name="Mead K."/>
            <person name="Chinwalla A."/>
            <person name="Leonard S."/>
            <person name="Crouse K."/>
            <person name="Collura K."/>
            <person name="Kudrna D."/>
            <person name="Currie J."/>
            <person name="He R."/>
            <person name="Angelova A."/>
            <person name="Rajasekar S."/>
            <person name="Mueller T."/>
            <person name="Lomeli R."/>
            <person name="Scara G."/>
            <person name="Ko A."/>
            <person name="Delaney K."/>
            <person name="Wissotski M."/>
            <person name="Lopez G."/>
            <person name="Campos D."/>
            <person name="Braidotti M."/>
            <person name="Ashley E."/>
            <person name="Golser W."/>
            <person name="Kim H."/>
            <person name="Lee S."/>
            <person name="Lin J."/>
            <person name="Dujmic Z."/>
            <person name="Kim W."/>
            <person name="Talag J."/>
            <person name="Zuccolo A."/>
            <person name="Fan C."/>
            <person name="Sebastian A."/>
            <person name="Kramer M."/>
            <person name="Spiegel L."/>
            <person name="Nascimento L."/>
            <person name="Zutavern T."/>
            <person name="Miller B."/>
            <person name="Ambroise C."/>
            <person name="Muller S."/>
            <person name="Spooner W."/>
            <person name="Narechania A."/>
            <person name="Ren L."/>
            <person name="Wei S."/>
            <person name="Kumari S."/>
            <person name="Faga B."/>
            <person name="Levy M.J."/>
            <person name="McMahan L."/>
            <person name="Van Buren P."/>
            <person name="Vaughn M.W."/>
            <person name="Ying K."/>
            <person name="Yeh C.-T."/>
            <person name="Emrich S.J."/>
            <person name="Jia Y."/>
            <person name="Kalyanaraman A."/>
            <person name="Hsia A.-P."/>
            <person name="Barbazuk W.B."/>
            <person name="Baucom R.S."/>
            <person name="Brutnell T.P."/>
            <person name="Carpita N.C."/>
            <person name="Chaparro C."/>
            <person name="Chia J.-M."/>
            <person name="Deragon J.-M."/>
            <person name="Estill J.C."/>
            <person name="Fu Y."/>
            <person name="Jeddeloh J.A."/>
            <person name="Han Y."/>
            <person name="Lee H."/>
            <person name="Li P."/>
            <person name="Lisch D.R."/>
            <person name="Liu S."/>
            <person name="Liu Z."/>
            <person name="Nagel D.H."/>
            <person name="McCann M.C."/>
            <person name="SanMiguel P."/>
            <person name="Myers A.M."/>
            <person name="Nettleton D."/>
            <person name="Nguyen J."/>
            <person name="Penning B.W."/>
            <person name="Ponnala L."/>
            <person name="Schneider K.L."/>
            <person name="Schwartz D.C."/>
            <person name="Sharma A."/>
            <person name="Soderlund C."/>
            <person name="Springer N.M."/>
            <person name="Sun Q."/>
            <person name="Wang H."/>
            <person name="Waterman M."/>
            <person name="Westerman R."/>
            <person name="Wolfgruber T.K."/>
            <person name="Yang L."/>
            <person name="Yu Y."/>
            <person name="Zhang L."/>
            <person name="Zhou S."/>
            <person name="Zhu Q."/>
            <person name="Bennetzen J.L."/>
            <person name="Dawe R.K."/>
            <person name="Jiang J."/>
            <person name="Jiang N."/>
            <person name="Presting G.G."/>
            <person name="Wessler S.R."/>
            <person name="Aluru S."/>
            <person name="Martienssen R.A."/>
            <person name="Clifton S.W."/>
            <person name="McCombie W.R."/>
            <person name="Wing R.A."/>
            <person name="Wilson R.K."/>
        </authorList>
    </citation>
    <scope>NUCLEOTIDE SEQUENCE [LARGE SCALE GENOMIC DNA]</scope>
    <source>
        <strain evidence="12">cv. B73</strain>
    </source>
</reference>
<evidence type="ECO:0000313" key="11">
    <source>
        <dbReference type="EnsemblPlants" id="Zm00001eb210370_P004"/>
    </source>
</evidence>
<evidence type="ECO:0000256" key="3">
    <source>
        <dbReference type="ARBA" id="ARBA00023082"/>
    </source>
</evidence>
<dbReference type="InParanoid" id="A0A804P5U3"/>
<proteinExistence type="inferred from homology"/>
<reference evidence="11" key="3">
    <citation type="submission" date="2021-05" db="UniProtKB">
        <authorList>
            <consortium name="EnsemblPlants"/>
        </authorList>
    </citation>
    <scope>IDENTIFICATION</scope>
    <source>
        <strain evidence="11">cv. B73</strain>
    </source>
</reference>
<evidence type="ECO:0000256" key="5">
    <source>
        <dbReference type="ARBA" id="ARBA00023163"/>
    </source>
</evidence>
<dbReference type="EnsemblPlants" id="Zm00001eb210370_T004">
    <property type="protein sequence ID" value="Zm00001eb210370_P004"/>
    <property type="gene ID" value="Zm00001eb210370"/>
</dbReference>
<dbReference type="GO" id="GO:0016987">
    <property type="term" value="F:sigma factor activity"/>
    <property type="evidence" value="ECO:0000318"/>
    <property type="project" value="GO_Central"/>
</dbReference>
<dbReference type="RefSeq" id="XP_008644273.1">
    <property type="nucleotide sequence ID" value="XM_008646051.3"/>
</dbReference>
<gene>
    <name evidence="11" type="primary">LOC542484</name>
</gene>
<dbReference type="GO" id="GO:0009507">
    <property type="term" value="C:chloroplast"/>
    <property type="evidence" value="ECO:0000318"/>
    <property type="project" value="GO_Central"/>
</dbReference>
<dbReference type="InterPro" id="IPR000943">
    <property type="entry name" value="RNA_pol_sigma70"/>
</dbReference>
<dbReference type="OrthoDB" id="206108at2759"/>
<feature type="compositionally biased region" description="Low complexity" evidence="7">
    <location>
        <begin position="1"/>
        <end position="39"/>
    </location>
</feature>
<dbReference type="GO" id="GO:0003899">
    <property type="term" value="F:DNA-directed RNA polymerase activity"/>
    <property type="evidence" value="ECO:0000318"/>
    <property type="project" value="GO_Central"/>
</dbReference>
<keyword evidence="4 6" id="KW-0238">DNA-binding</keyword>
<keyword evidence="6" id="KW-0150">Chloroplast</keyword>
<dbReference type="InterPro" id="IPR013324">
    <property type="entry name" value="RNA_pol_sigma_r3/r4-like"/>
</dbReference>
<dbReference type="InterPro" id="IPR013325">
    <property type="entry name" value="RNA_pol_sigma_r2"/>
</dbReference>
<dbReference type="InterPro" id="IPR007627">
    <property type="entry name" value="RNA_pol_sigma70_r2"/>
</dbReference>
<dbReference type="Pfam" id="PF04539">
    <property type="entry name" value="Sigma70_r3"/>
    <property type="match status" value="2"/>
</dbReference>
<dbReference type="Gene3D" id="1.20.120.1810">
    <property type="match status" value="1"/>
</dbReference>
<evidence type="ECO:0000256" key="4">
    <source>
        <dbReference type="ARBA" id="ARBA00023125"/>
    </source>
</evidence>
<dbReference type="Proteomes" id="UP000007305">
    <property type="component" value="Chromosome 5"/>
</dbReference>
<protein>
    <recommendedName>
        <fullName evidence="6">RNA polymerase sigma factor</fullName>
    </recommendedName>
</protein>
<dbReference type="InterPro" id="IPR007624">
    <property type="entry name" value="RNA_pol_sigma70_r3"/>
</dbReference>
<feature type="domain" description="RNA polymerase sigma-70 region 3" evidence="8">
    <location>
        <begin position="388"/>
        <end position="459"/>
    </location>
</feature>
<evidence type="ECO:0000259" key="8">
    <source>
        <dbReference type="Pfam" id="PF04539"/>
    </source>
</evidence>
<evidence type="ECO:0000256" key="1">
    <source>
        <dbReference type="ARBA" id="ARBA00007788"/>
    </source>
</evidence>
<dbReference type="InterPro" id="IPR050239">
    <property type="entry name" value="Sigma-70_RNA_pol_init_factors"/>
</dbReference>
<comment type="function">
    <text evidence="6">Sigma factors are initiation factors that promote the attachment of plastid-encoded RNA polymerase (PEP) to specific initiation sites and are then released.</text>
</comment>
<keyword evidence="5 6" id="KW-0804">Transcription</keyword>
<dbReference type="Pfam" id="PF04545">
    <property type="entry name" value="Sigma70_r4"/>
    <property type="match status" value="1"/>
</dbReference>
<feature type="region of interest" description="Disordered" evidence="7">
    <location>
        <begin position="1"/>
        <end position="48"/>
    </location>
</feature>
<dbReference type="Pfam" id="PF04542">
    <property type="entry name" value="Sigma70_r2"/>
    <property type="match status" value="1"/>
</dbReference>
<dbReference type="GeneID" id="542484"/>
<dbReference type="AlphaFoldDB" id="A0A804P5U3"/>
<evidence type="ECO:0000259" key="10">
    <source>
        <dbReference type="Pfam" id="PF04545"/>
    </source>
</evidence>
<evidence type="ECO:0000256" key="6">
    <source>
        <dbReference type="PIRNR" id="PIRNR000767"/>
    </source>
</evidence>
<keyword evidence="2 6" id="KW-0805">Transcription regulation</keyword>
<evidence type="ECO:0000313" key="12">
    <source>
        <dbReference type="Proteomes" id="UP000007305"/>
    </source>
</evidence>
<feature type="domain" description="RNA polymerase sigma-70 region 2" evidence="9">
    <location>
        <begin position="308"/>
        <end position="376"/>
    </location>
</feature>
<keyword evidence="6" id="KW-0934">Plastid</keyword>
<reference evidence="11" key="2">
    <citation type="submission" date="2019-07" db="EMBL/GenBank/DDBJ databases">
        <authorList>
            <person name="Seetharam A."/>
            <person name="Woodhouse M."/>
            <person name="Cannon E."/>
        </authorList>
    </citation>
    <scope>NUCLEOTIDE SEQUENCE [LARGE SCALE GENOMIC DNA]</scope>
    <source>
        <strain evidence="11">cv. B73</strain>
    </source>
</reference>
<keyword evidence="3 6" id="KW-0731">Sigma factor</keyword>
<dbReference type="CDD" id="cd06171">
    <property type="entry name" value="Sigma70_r4"/>
    <property type="match status" value="1"/>
</dbReference>
<comment type="similarity">
    <text evidence="1 6">Belongs to the sigma-70 factor family.</text>
</comment>
<dbReference type="PIRSF" id="PIRSF000767">
    <property type="entry name" value="RNA_pol_sigma_SigB/C/D"/>
    <property type="match status" value="1"/>
</dbReference>
<dbReference type="PRINTS" id="PR00046">
    <property type="entry name" value="SIGMA70FCT"/>
</dbReference>
<dbReference type="Gramene" id="Zm00001eb210370_T004">
    <property type="protein sequence ID" value="Zm00001eb210370_P004"/>
    <property type="gene ID" value="Zm00001eb210370"/>
</dbReference>
<evidence type="ECO:0000259" key="9">
    <source>
        <dbReference type="Pfam" id="PF04542"/>
    </source>
</evidence>
<dbReference type="PANTHER" id="PTHR30603:SF45">
    <property type="entry name" value="RNA POLYMERASE SIGMA FACTOR SIGF, CHLOROPLASTIC"/>
    <property type="match status" value="1"/>
</dbReference>
<sequence length="543" mass="61531">MNSSRSLLSSPLFASSSPNFRSSASVSSSPSPSRTTAVPMIHDTSSSRASTACHYSPSLVAEEQLHGSKDTLTLKGEKALLELLLGMALDQHVDGRKLITQQEAEDSDFESYLREATSRVLYQPTFISEEDDDDDSVSESSSASLAKPAGTLDLGKLTEEPQLDVPQPHRRSVDPNHSYDQVFIRSTRLLERRSKKRNGGHRALDNGVACSGVNSKRKDKFGRVLDPDEPFRLFLRDRETTEFLTAKEEKQMFSQIQNLMKLEGAQRNLQAQCGREPTVEEWAQAVGMSCRELQSCVRTGRRCREKMARSNFRLVIHVARKYEGCGLDIQDLVQDGCCGLMKTFEKFNPSKGCRFPTYAYWWIRQSIKKSIFKNSRLIRLPESVYALLRKVGKARMECIMDGEQPTNEVVARRAGITIEKLAKLRAKTRKVRSMQDRVWSDDGVTYQEITEDPNIEGPEVSVDRLMMRQQVRSFLTGILSPREKEIIEHRFGIHDGQPKTLHVIGDMYGLSKERIRQVQNKALDKLRNSISAQGFHVYFDLLT</sequence>
<dbReference type="GO" id="GO:0000976">
    <property type="term" value="F:transcription cis-regulatory region binding"/>
    <property type="evidence" value="ECO:0000318"/>
    <property type="project" value="GO_Central"/>
</dbReference>
<dbReference type="NCBIfam" id="TIGR02937">
    <property type="entry name" value="sigma70-ECF"/>
    <property type="match status" value="1"/>
</dbReference>
<feature type="compositionally biased region" description="Acidic residues" evidence="7">
    <location>
        <begin position="128"/>
        <end position="137"/>
    </location>
</feature>
<feature type="domain" description="RNA polymerase sigma-70 region 4" evidence="10">
    <location>
        <begin position="479"/>
        <end position="528"/>
    </location>
</feature>
<dbReference type="InterPro" id="IPR016262">
    <property type="entry name" value="RNA_pol_sigma_SigB/C/D/F"/>
</dbReference>
<feature type="domain" description="RNA polymerase sigma-70 region 3" evidence="8">
    <location>
        <begin position="259"/>
        <end position="302"/>
    </location>
</feature>
<dbReference type="GO" id="GO:1903865">
    <property type="term" value="C:sigma factor antagonist complex"/>
    <property type="evidence" value="ECO:0000318"/>
    <property type="project" value="GO_Central"/>
</dbReference>
<evidence type="ECO:0000256" key="2">
    <source>
        <dbReference type="ARBA" id="ARBA00023015"/>
    </source>
</evidence>
<dbReference type="InterPro" id="IPR014284">
    <property type="entry name" value="RNA_pol_sigma-70_dom"/>
</dbReference>
<dbReference type="Gene3D" id="1.10.10.10">
    <property type="entry name" value="Winged helix-like DNA-binding domain superfamily/Winged helix DNA-binding domain"/>
    <property type="match status" value="1"/>
</dbReference>
<name>A0A804P5U3_MAIZE</name>
<dbReference type="GO" id="GO:0006355">
    <property type="term" value="P:regulation of DNA-templated transcription"/>
    <property type="evidence" value="ECO:0000318"/>
    <property type="project" value="GO_Central"/>
</dbReference>